<keyword evidence="1" id="KW-0812">Transmembrane</keyword>
<feature type="transmembrane region" description="Helical" evidence="1">
    <location>
        <begin position="148"/>
        <end position="166"/>
    </location>
</feature>
<evidence type="ECO:0000256" key="1">
    <source>
        <dbReference type="SAM" id="Phobius"/>
    </source>
</evidence>
<organism evidence="2">
    <name type="scientific">Haliea sp. ETY-NAG</name>
    <dbReference type="NCBI Taxonomy" id="1055106"/>
    <lineage>
        <taxon>Bacteria</taxon>
        <taxon>Pseudomonadati</taxon>
        <taxon>Pseudomonadota</taxon>
        <taxon>Gammaproteobacteria</taxon>
        <taxon>Cellvibrionales</taxon>
        <taxon>Halieaceae</taxon>
        <taxon>Haliea</taxon>
    </lineage>
</organism>
<proteinExistence type="predicted"/>
<keyword evidence="1" id="KW-1133">Transmembrane helix</keyword>
<accession>J7MAU6</accession>
<keyword evidence="1" id="KW-0472">Membrane</keyword>
<sequence length="169" mass="19094">MMNPLKVMAHGGLAMEFDQCKLTIGPYYMHFSGYQKGDSKNTEFCEDMPFVAQTFIVFDFIDNVMRAMEIEVQVVRNVDLVGDPASDGELIYAKPPTSYRSGSIKVGLDFDDPGYYVGIVKATSPTGESFESRFPFSVGFQSWYDGKLGWLLILLLSFLIGVIFYMRIR</sequence>
<protein>
    <submittedName>
        <fullName evidence="2">Uncharacterized protein</fullName>
    </submittedName>
</protein>
<dbReference type="AlphaFoldDB" id="J7MAU6"/>
<evidence type="ECO:0000313" key="2">
    <source>
        <dbReference type="EMBL" id="BAM38062.1"/>
    </source>
</evidence>
<dbReference type="EMBL" id="AB691747">
    <property type="protein sequence ID" value="BAM38062.1"/>
    <property type="molecule type" value="Genomic_DNA"/>
</dbReference>
<name>J7MAU6_9GAMM</name>
<reference evidence="2" key="1">
    <citation type="submission" date="2012-01" db="EMBL/GenBank/DDBJ databases">
        <title>Novel operon containing particulate methane monooxygenase-type gene and epoxyalkane:coenzyme M transferase gene in ethylene-assimilating marine bacteria, Haliea sp. ETY-M and ETY-NAG.</title>
        <authorList>
            <person name="Suzuki T."/>
            <person name="Fuse H."/>
        </authorList>
    </citation>
    <scope>NUCLEOTIDE SEQUENCE</scope>
    <source>
        <strain evidence="2">ETY-NAG</strain>
    </source>
</reference>